<feature type="compositionally biased region" description="Polar residues" evidence="6">
    <location>
        <begin position="395"/>
        <end position="405"/>
    </location>
</feature>
<dbReference type="Gene3D" id="1.10.238.10">
    <property type="entry name" value="EF-hand"/>
    <property type="match status" value="1"/>
</dbReference>
<organism evidence="7">
    <name type="scientific">Magallana gigas</name>
    <name type="common">Pacific oyster</name>
    <name type="synonym">Crassostrea gigas</name>
    <dbReference type="NCBI Taxonomy" id="29159"/>
    <lineage>
        <taxon>Eukaryota</taxon>
        <taxon>Metazoa</taxon>
        <taxon>Spiralia</taxon>
        <taxon>Lophotrochozoa</taxon>
        <taxon>Mollusca</taxon>
        <taxon>Bivalvia</taxon>
        <taxon>Autobranchia</taxon>
        <taxon>Pteriomorphia</taxon>
        <taxon>Ostreida</taxon>
        <taxon>Ostreoidea</taxon>
        <taxon>Ostreidae</taxon>
        <taxon>Magallana</taxon>
    </lineage>
</organism>
<feature type="region of interest" description="Disordered" evidence="6">
    <location>
        <begin position="124"/>
        <end position="480"/>
    </location>
</feature>
<accession>K1Q017</accession>
<evidence type="ECO:0000256" key="4">
    <source>
        <dbReference type="ARBA" id="ARBA00022837"/>
    </source>
</evidence>
<evidence type="ECO:0000256" key="1">
    <source>
        <dbReference type="ARBA" id="ARBA00004370"/>
    </source>
</evidence>
<feature type="compositionally biased region" description="Polar residues" evidence="6">
    <location>
        <begin position="138"/>
        <end position="154"/>
    </location>
</feature>
<dbReference type="InterPro" id="IPR011992">
    <property type="entry name" value="EF-hand-dom_pair"/>
</dbReference>
<keyword evidence="5" id="KW-0472">Membrane</keyword>
<feature type="compositionally biased region" description="Basic and acidic residues" evidence="6">
    <location>
        <begin position="124"/>
        <end position="137"/>
    </location>
</feature>
<dbReference type="InParanoid" id="K1Q017"/>
<keyword evidence="2" id="KW-0479">Metal-binding</keyword>
<name>K1Q017_MAGGI</name>
<protein>
    <submittedName>
        <fullName evidence="7">EF-hand calcium-binding domain-containing protein 7</fullName>
    </submittedName>
</protein>
<feature type="compositionally biased region" description="Basic and acidic residues" evidence="6">
    <location>
        <begin position="317"/>
        <end position="334"/>
    </location>
</feature>
<gene>
    <name evidence="7" type="ORF">CGI_10007792</name>
</gene>
<dbReference type="PROSITE" id="PS00018">
    <property type="entry name" value="EF_HAND_1"/>
    <property type="match status" value="1"/>
</dbReference>
<evidence type="ECO:0000256" key="2">
    <source>
        <dbReference type="ARBA" id="ARBA00022723"/>
    </source>
</evidence>
<sequence>MIHGLKDITYSAGIRMDFSCTWNEKRKKTKEELTCNPLASGKTLWRTCRTISLDLKKGSQQTKKIMSRRSSRVSMTGDNGEFYLECKAAYLSIYESVKDEIDSVEDLVQEECKKVSRKIMEKKELKRRKEDQTKTSDSRSGSQVSVRSAASVKSYSERPMSASSRSNKDKNEDTPADPEPSEYPSKENATTEKEMGSKVSLRSKGSDQASIKGSRVSLKSNKNEDQSKSQDMGSRGSVKENEEEGQEEENMGSSSTLKETEPAPTDQNMGSKVSVKTTEEGTALDSGSKASLKSDTKKDSLGSRASLRSKGDGISSEEVKKSSASLRSKEDKPEGMGSKVSLHSRRESKGEIEGSKASLKSKDSDVIIQENVGSRTSLKSHGEMGSKVSLKSRAESNMGSKVSIKSKSESNAALEAAATDDEENLRVRPTARARKDSKSMRQISASLAGSRKSLLSVDDLPKPSPRNKKSKGPAAASLAKLSEPKNLKEWTHATSKGMFYIDEETEKLLCHQYNLKLTEDTSVWITIQPIKTRCQADSDQVIDTGLFILRDKPDEDGNVLITFTRHRDAKGKYGVKCSLDAGNYRIIPFTTGSRLKKRESDPSSAAKLLQLKDGKYTITKAFRKVLEDIFDLSDLDGNGTMSREEFNWYNIRTSDEEVGDDEWEVVEERLELEDGEITKNGFLQLNEMEAEDSNGDEDDMWVTLESLGINKELVMDEACPFVIDVYTEDCDDAEFKVDAIEDMMDKLQRPLCQSVMEKGEATKVKGMKDLTMFTYMSDTRATIVVDNKSYSSVRLNLDCSGSRNCLTNQPSLDETFSVKSQSQIIAYHFTPKNEDDEWNVKKRKLIEKCLDEKVKDFKRHKIPKDYKQRITGPVVDWKLFYRQQSAFNYARDQSEELHVIAFESSSVGFGDGKRMYLVTSYDVFWNYYKQLSSEKKLHYEIIPKGAVCKLYFDLEFSIPDNPDNKGTEMVAIFIQYVCLWLEEEFSVKCSRKDVLDLEARQVEIKWFSMAIPEFVLYGKKFKM</sequence>
<keyword evidence="4" id="KW-0106">Calcium</keyword>
<comment type="subcellular location">
    <subcellularLocation>
        <location evidence="1">Membrane</location>
    </subcellularLocation>
</comment>
<evidence type="ECO:0000256" key="6">
    <source>
        <dbReference type="SAM" id="MobiDB-lite"/>
    </source>
</evidence>
<feature type="compositionally biased region" description="Basic and acidic residues" evidence="6">
    <location>
        <begin position="344"/>
        <end position="365"/>
    </location>
</feature>
<feature type="compositionally biased region" description="Acidic residues" evidence="6">
    <location>
        <begin position="241"/>
        <end position="250"/>
    </location>
</feature>
<dbReference type="GO" id="GO:0005509">
    <property type="term" value="F:calcium ion binding"/>
    <property type="evidence" value="ECO:0007669"/>
    <property type="project" value="InterPro"/>
</dbReference>
<dbReference type="PROSITE" id="PS50222">
    <property type="entry name" value="EF_HAND_2"/>
    <property type="match status" value="1"/>
</dbReference>
<dbReference type="PANTHER" id="PTHR46819">
    <property type="entry name" value="EF-HAND CALCIUM-BINDING DOMAIN-CONTAINING PROTEIN 7"/>
    <property type="match status" value="1"/>
</dbReference>
<dbReference type="GO" id="GO:0098797">
    <property type="term" value="C:plasma membrane protein complex"/>
    <property type="evidence" value="ECO:0007669"/>
    <property type="project" value="TreeGrafter"/>
</dbReference>
<keyword evidence="3" id="KW-0677">Repeat</keyword>
<evidence type="ECO:0000256" key="3">
    <source>
        <dbReference type="ARBA" id="ARBA00022737"/>
    </source>
</evidence>
<dbReference type="InterPro" id="IPR002048">
    <property type="entry name" value="EF_hand_dom"/>
</dbReference>
<feature type="compositionally biased region" description="Polar residues" evidence="6">
    <location>
        <begin position="265"/>
        <end position="276"/>
    </location>
</feature>
<dbReference type="InterPro" id="IPR052266">
    <property type="entry name" value="Miro-EF-hand_domain"/>
</dbReference>
<dbReference type="PANTHER" id="PTHR46819:SF1">
    <property type="entry name" value="EF-HAND CALCIUM-BINDING DOMAIN-CONTAINING PROTEIN 7"/>
    <property type="match status" value="1"/>
</dbReference>
<dbReference type="HOGENOM" id="CLU_295650_0_0_1"/>
<feature type="compositionally biased region" description="Basic and acidic residues" evidence="6">
    <location>
        <begin position="292"/>
        <end position="301"/>
    </location>
</feature>
<evidence type="ECO:0000313" key="7">
    <source>
        <dbReference type="EMBL" id="EKC29812.1"/>
    </source>
</evidence>
<dbReference type="GO" id="GO:1903569">
    <property type="term" value="P:positive regulation of protein localization to ciliary membrane"/>
    <property type="evidence" value="ECO:0007669"/>
    <property type="project" value="TreeGrafter"/>
</dbReference>
<proteinExistence type="predicted"/>
<dbReference type="EMBL" id="JH817999">
    <property type="protein sequence ID" value="EKC29812.1"/>
    <property type="molecule type" value="Genomic_DNA"/>
</dbReference>
<dbReference type="AlphaFoldDB" id="K1Q017"/>
<evidence type="ECO:0000256" key="5">
    <source>
        <dbReference type="ARBA" id="ARBA00023136"/>
    </source>
</evidence>
<dbReference type="SUPFAM" id="SSF47473">
    <property type="entry name" value="EF-hand"/>
    <property type="match status" value="1"/>
</dbReference>
<dbReference type="GO" id="GO:0060170">
    <property type="term" value="C:ciliary membrane"/>
    <property type="evidence" value="ECO:0007669"/>
    <property type="project" value="TreeGrafter"/>
</dbReference>
<reference evidence="7" key="1">
    <citation type="journal article" date="2012" name="Nature">
        <title>The oyster genome reveals stress adaptation and complexity of shell formation.</title>
        <authorList>
            <person name="Zhang G."/>
            <person name="Fang X."/>
            <person name="Guo X."/>
            <person name="Li L."/>
            <person name="Luo R."/>
            <person name="Xu F."/>
            <person name="Yang P."/>
            <person name="Zhang L."/>
            <person name="Wang X."/>
            <person name="Qi H."/>
            <person name="Xiong Z."/>
            <person name="Que H."/>
            <person name="Xie Y."/>
            <person name="Holland P.W."/>
            <person name="Paps J."/>
            <person name="Zhu Y."/>
            <person name="Wu F."/>
            <person name="Chen Y."/>
            <person name="Wang J."/>
            <person name="Peng C."/>
            <person name="Meng J."/>
            <person name="Yang L."/>
            <person name="Liu J."/>
            <person name="Wen B."/>
            <person name="Zhang N."/>
            <person name="Huang Z."/>
            <person name="Zhu Q."/>
            <person name="Feng Y."/>
            <person name="Mount A."/>
            <person name="Hedgecock D."/>
            <person name="Xu Z."/>
            <person name="Liu Y."/>
            <person name="Domazet-Loso T."/>
            <person name="Du Y."/>
            <person name="Sun X."/>
            <person name="Zhang S."/>
            <person name="Liu B."/>
            <person name="Cheng P."/>
            <person name="Jiang X."/>
            <person name="Li J."/>
            <person name="Fan D."/>
            <person name="Wang W."/>
            <person name="Fu W."/>
            <person name="Wang T."/>
            <person name="Wang B."/>
            <person name="Zhang J."/>
            <person name="Peng Z."/>
            <person name="Li Y."/>
            <person name="Li N."/>
            <person name="Wang J."/>
            <person name="Chen M."/>
            <person name="He Y."/>
            <person name="Tan F."/>
            <person name="Song X."/>
            <person name="Zheng Q."/>
            <person name="Huang R."/>
            <person name="Yang H."/>
            <person name="Du X."/>
            <person name="Chen L."/>
            <person name="Yang M."/>
            <person name="Gaffney P.M."/>
            <person name="Wang S."/>
            <person name="Luo L."/>
            <person name="She Z."/>
            <person name="Ming Y."/>
            <person name="Huang W."/>
            <person name="Zhang S."/>
            <person name="Huang B."/>
            <person name="Zhang Y."/>
            <person name="Qu T."/>
            <person name="Ni P."/>
            <person name="Miao G."/>
            <person name="Wang J."/>
            <person name="Wang Q."/>
            <person name="Steinberg C.E."/>
            <person name="Wang H."/>
            <person name="Li N."/>
            <person name="Qian L."/>
            <person name="Zhang G."/>
            <person name="Li Y."/>
            <person name="Yang H."/>
            <person name="Liu X."/>
            <person name="Wang J."/>
            <person name="Yin Y."/>
            <person name="Wang J."/>
        </authorList>
    </citation>
    <scope>NUCLEOTIDE SEQUENCE [LARGE SCALE GENOMIC DNA]</scope>
    <source>
        <strain evidence="7">05x7-T-G4-1.051#20</strain>
    </source>
</reference>
<dbReference type="InterPro" id="IPR018247">
    <property type="entry name" value="EF_Hand_1_Ca_BS"/>
</dbReference>